<dbReference type="EMBL" id="CP145316">
    <property type="protein sequence ID" value="XAM18666.1"/>
    <property type="molecule type" value="Genomic_DNA"/>
</dbReference>
<evidence type="ECO:0000313" key="1">
    <source>
        <dbReference type="EMBL" id="XAM18666.1"/>
    </source>
</evidence>
<proteinExistence type="predicted"/>
<protein>
    <submittedName>
        <fullName evidence="1">Uncharacterized protein</fullName>
    </submittedName>
</protein>
<name>A0ABZ3F9E3_9HELI</name>
<sequence>MRLIKMNWHDKLKVALLQKDDQKAFLLVSNLPQNLQNAPLEDKLQALELIHQTKLLLESKQLEIKTHMEQIKIAKKFLQNII</sequence>
<keyword evidence="2" id="KW-1185">Reference proteome</keyword>
<gene>
    <name evidence="1" type="ORF">V3I05_03020</name>
</gene>
<accession>A0ABZ3F9E3</accession>
<evidence type="ECO:0000313" key="2">
    <source>
        <dbReference type="Proteomes" id="UP001434737"/>
    </source>
</evidence>
<dbReference type="Proteomes" id="UP001434737">
    <property type="component" value="Chromosome"/>
</dbReference>
<reference evidence="1 2" key="1">
    <citation type="submission" date="2024-02" db="EMBL/GenBank/DDBJ databases">
        <title>Genome and pathogenicity analysis of Helicobacter mastomyrinus isolated from mice.</title>
        <authorList>
            <person name="Zhu L."/>
        </authorList>
    </citation>
    <scope>NUCLEOTIDE SEQUENCE [LARGE SCALE GENOMIC DNA]</scope>
    <source>
        <strain evidence="1 2">Hm-17</strain>
    </source>
</reference>
<dbReference type="RefSeq" id="WP_295701168.1">
    <property type="nucleotide sequence ID" value="NZ_CP145316.1"/>
</dbReference>
<organism evidence="1 2">
    <name type="scientific">Helicobacter mastomyrinus</name>
    <dbReference type="NCBI Taxonomy" id="287948"/>
    <lineage>
        <taxon>Bacteria</taxon>
        <taxon>Pseudomonadati</taxon>
        <taxon>Campylobacterota</taxon>
        <taxon>Epsilonproteobacteria</taxon>
        <taxon>Campylobacterales</taxon>
        <taxon>Helicobacteraceae</taxon>
        <taxon>Helicobacter</taxon>
    </lineage>
</organism>